<evidence type="ECO:0000313" key="2">
    <source>
        <dbReference type="Proteomes" id="UP000005954"/>
    </source>
</evidence>
<dbReference type="AlphaFoldDB" id="A3SKH0"/>
<reference evidence="1 2" key="1">
    <citation type="submission" date="2005-12" db="EMBL/GenBank/DDBJ databases">
        <authorList>
            <person name="Moran M.A."/>
            <person name="Ferriera S."/>
            <person name="Johnson J."/>
            <person name="Kravitz S."/>
            <person name="Halpern A."/>
            <person name="Remington K."/>
            <person name="Beeson K."/>
            <person name="Tran B."/>
            <person name="Rogers Y.-H."/>
            <person name="Friedman R."/>
            <person name="Venter J.C."/>
        </authorList>
    </citation>
    <scope>NUCLEOTIDE SEQUENCE [LARGE SCALE GENOMIC DNA]</scope>
    <source>
        <strain evidence="2">ATCC BAA-591 / DSM 15170 / ISM</strain>
    </source>
</reference>
<accession>A3SKH0</accession>
<sequence>MSVALVSFADKAFCAFIFDYQTTKFAPGKAPGEFSKIATQKMVVDGLSSLISAEERLEGLPWERSQ</sequence>
<dbReference type="EMBL" id="AALY01000001">
    <property type="protein sequence ID" value="EAP77851.1"/>
    <property type="molecule type" value="Genomic_DNA"/>
</dbReference>
<name>A3SKH0_ROSNI</name>
<protein>
    <submittedName>
        <fullName evidence="1">Uncharacterized protein</fullName>
    </submittedName>
</protein>
<proteinExistence type="predicted"/>
<evidence type="ECO:0000313" key="1">
    <source>
        <dbReference type="EMBL" id="EAP77851.1"/>
    </source>
</evidence>
<comment type="caution">
    <text evidence="1">The sequence shown here is derived from an EMBL/GenBank/DDBJ whole genome shotgun (WGS) entry which is preliminary data.</text>
</comment>
<organism evidence="1 2">
    <name type="scientific">Roseovarius nubinhibens (strain ATCC BAA-591 / DSM 15170 / ISM)</name>
    <dbReference type="NCBI Taxonomy" id="89187"/>
    <lineage>
        <taxon>Bacteria</taxon>
        <taxon>Pseudomonadati</taxon>
        <taxon>Pseudomonadota</taxon>
        <taxon>Alphaproteobacteria</taxon>
        <taxon>Rhodobacterales</taxon>
        <taxon>Roseobacteraceae</taxon>
        <taxon>Roseovarius</taxon>
    </lineage>
</organism>
<keyword evidence="2" id="KW-1185">Reference proteome</keyword>
<dbReference type="HOGENOM" id="CLU_2828542_0_0_5"/>
<gene>
    <name evidence="1" type="ORF">ISM_06140</name>
</gene>
<dbReference type="Proteomes" id="UP000005954">
    <property type="component" value="Unassembled WGS sequence"/>
</dbReference>
<dbReference type="STRING" id="89187.ISM_06140"/>